<evidence type="ECO:0000256" key="2">
    <source>
        <dbReference type="ARBA" id="ARBA00022714"/>
    </source>
</evidence>
<dbReference type="InterPro" id="IPR012675">
    <property type="entry name" value="Beta-grasp_dom_sf"/>
</dbReference>
<dbReference type="SUPFAM" id="SSF54292">
    <property type="entry name" value="2Fe-2S ferredoxin-like"/>
    <property type="match status" value="1"/>
</dbReference>
<dbReference type="RefSeq" id="WP_119784809.1">
    <property type="nucleotide sequence ID" value="NZ_QYUQ01000002.1"/>
</dbReference>
<proteinExistence type="inferred from homology"/>
<organism evidence="8 9">
    <name type="scientific">Noviherbaspirillum sedimenti</name>
    <dbReference type="NCBI Taxonomy" id="2320865"/>
    <lineage>
        <taxon>Bacteria</taxon>
        <taxon>Pseudomonadati</taxon>
        <taxon>Pseudomonadota</taxon>
        <taxon>Betaproteobacteria</taxon>
        <taxon>Burkholderiales</taxon>
        <taxon>Oxalobacteraceae</taxon>
        <taxon>Noviherbaspirillum</taxon>
    </lineage>
</organism>
<dbReference type="EMBL" id="QYUQ01000002">
    <property type="protein sequence ID" value="RJG01360.1"/>
    <property type="molecule type" value="Genomic_DNA"/>
</dbReference>
<keyword evidence="9" id="KW-1185">Reference proteome</keyword>
<dbReference type="GO" id="GO:0046872">
    <property type="term" value="F:metal ion binding"/>
    <property type="evidence" value="ECO:0007669"/>
    <property type="project" value="UniProtKB-KW"/>
</dbReference>
<evidence type="ECO:0000256" key="6">
    <source>
        <dbReference type="ARBA" id="ARBA00034078"/>
    </source>
</evidence>
<dbReference type="PROSITE" id="PS00814">
    <property type="entry name" value="ADX"/>
    <property type="match status" value="1"/>
</dbReference>
<dbReference type="AlphaFoldDB" id="A0A3A3GK76"/>
<dbReference type="Proteomes" id="UP000266327">
    <property type="component" value="Unassembled WGS sequence"/>
</dbReference>
<protein>
    <submittedName>
        <fullName evidence="8">(2Fe-2S)-binding protein</fullName>
    </submittedName>
</protein>
<evidence type="ECO:0000256" key="3">
    <source>
        <dbReference type="ARBA" id="ARBA00022723"/>
    </source>
</evidence>
<dbReference type="InterPro" id="IPR018298">
    <property type="entry name" value="Adrenodoxin_Fe-S_BS"/>
</dbReference>
<keyword evidence="5" id="KW-0411">Iron-sulfur</keyword>
<reference evidence="9" key="1">
    <citation type="submission" date="2018-09" db="EMBL/GenBank/DDBJ databases">
        <authorList>
            <person name="Zhu H."/>
        </authorList>
    </citation>
    <scope>NUCLEOTIDE SEQUENCE [LARGE SCALE GENOMIC DNA]</scope>
    <source>
        <strain evidence="9">K1S02-23</strain>
    </source>
</reference>
<comment type="similarity">
    <text evidence="1">Belongs to the adrenodoxin/putidaredoxin family.</text>
</comment>
<gene>
    <name evidence="8" type="ORF">D3878_06990</name>
</gene>
<dbReference type="InterPro" id="IPR036010">
    <property type="entry name" value="2Fe-2S_ferredoxin-like_sf"/>
</dbReference>
<feature type="domain" description="2Fe-2S ferredoxin-type" evidence="7">
    <location>
        <begin position="2"/>
        <end position="105"/>
    </location>
</feature>
<dbReference type="PANTHER" id="PTHR23426:SF65">
    <property type="entry name" value="FERREDOXIN-2, MITOCHONDRIAL"/>
    <property type="match status" value="1"/>
</dbReference>
<comment type="cofactor">
    <cofactor evidence="6">
        <name>[2Fe-2S] cluster</name>
        <dbReference type="ChEBI" id="CHEBI:190135"/>
    </cofactor>
</comment>
<evidence type="ECO:0000256" key="1">
    <source>
        <dbReference type="ARBA" id="ARBA00010914"/>
    </source>
</evidence>
<dbReference type="Gene3D" id="3.10.20.30">
    <property type="match status" value="1"/>
</dbReference>
<evidence type="ECO:0000259" key="7">
    <source>
        <dbReference type="PROSITE" id="PS51085"/>
    </source>
</evidence>
<evidence type="ECO:0000313" key="9">
    <source>
        <dbReference type="Proteomes" id="UP000266327"/>
    </source>
</evidence>
<sequence>MPVITFIEHNGTEHRVEAPVGSTAMQAAVNNGVPGVLADCGGSCSCATCHGYVDEMWTGSLSSAKADELDMLGGALDMKHNSRLTCQILLTAAMDGLIIRLPESQI</sequence>
<dbReference type="GO" id="GO:0005829">
    <property type="term" value="C:cytosol"/>
    <property type="evidence" value="ECO:0007669"/>
    <property type="project" value="TreeGrafter"/>
</dbReference>
<accession>A0A3A3GK76</accession>
<dbReference type="GO" id="GO:0009055">
    <property type="term" value="F:electron transfer activity"/>
    <property type="evidence" value="ECO:0007669"/>
    <property type="project" value="TreeGrafter"/>
</dbReference>
<keyword evidence="2" id="KW-0001">2Fe-2S</keyword>
<dbReference type="InterPro" id="IPR001055">
    <property type="entry name" value="Adrenodoxin-like"/>
</dbReference>
<name>A0A3A3GK76_9BURK</name>
<dbReference type="PANTHER" id="PTHR23426">
    <property type="entry name" value="FERREDOXIN/ADRENODOXIN"/>
    <property type="match status" value="1"/>
</dbReference>
<comment type="caution">
    <text evidence="8">The sequence shown here is derived from an EMBL/GenBank/DDBJ whole genome shotgun (WGS) entry which is preliminary data.</text>
</comment>
<dbReference type="OrthoDB" id="9799640at2"/>
<keyword evidence="4" id="KW-0408">Iron</keyword>
<keyword evidence="3" id="KW-0479">Metal-binding</keyword>
<dbReference type="InterPro" id="IPR001041">
    <property type="entry name" value="2Fe-2S_ferredoxin-type"/>
</dbReference>
<dbReference type="PROSITE" id="PS51085">
    <property type="entry name" value="2FE2S_FER_2"/>
    <property type="match status" value="1"/>
</dbReference>
<dbReference type="Pfam" id="PF00111">
    <property type="entry name" value="Fer2"/>
    <property type="match status" value="1"/>
</dbReference>
<dbReference type="GO" id="GO:0051537">
    <property type="term" value="F:2 iron, 2 sulfur cluster binding"/>
    <property type="evidence" value="ECO:0007669"/>
    <property type="project" value="UniProtKB-KW"/>
</dbReference>
<dbReference type="PRINTS" id="PR00355">
    <property type="entry name" value="ADRENODOXIN"/>
</dbReference>
<evidence type="ECO:0000256" key="5">
    <source>
        <dbReference type="ARBA" id="ARBA00023014"/>
    </source>
</evidence>
<dbReference type="CDD" id="cd00207">
    <property type="entry name" value="fer2"/>
    <property type="match status" value="1"/>
</dbReference>
<evidence type="ECO:0000313" key="8">
    <source>
        <dbReference type="EMBL" id="RJG01360.1"/>
    </source>
</evidence>
<evidence type="ECO:0000256" key="4">
    <source>
        <dbReference type="ARBA" id="ARBA00023004"/>
    </source>
</evidence>
<dbReference type="GO" id="GO:0140647">
    <property type="term" value="P:P450-containing electron transport chain"/>
    <property type="evidence" value="ECO:0007669"/>
    <property type="project" value="InterPro"/>
</dbReference>